<organism evidence="1 2">
    <name type="scientific">Hyaloscypha hepaticicola</name>
    <dbReference type="NCBI Taxonomy" id="2082293"/>
    <lineage>
        <taxon>Eukaryota</taxon>
        <taxon>Fungi</taxon>
        <taxon>Dikarya</taxon>
        <taxon>Ascomycota</taxon>
        <taxon>Pezizomycotina</taxon>
        <taxon>Leotiomycetes</taxon>
        <taxon>Helotiales</taxon>
        <taxon>Hyaloscyphaceae</taxon>
        <taxon>Hyaloscypha</taxon>
    </lineage>
</organism>
<dbReference type="InterPro" id="IPR036047">
    <property type="entry name" value="F-box-like_dom_sf"/>
</dbReference>
<dbReference type="EMBL" id="KZ613475">
    <property type="protein sequence ID" value="PMD23438.1"/>
    <property type="molecule type" value="Genomic_DNA"/>
</dbReference>
<protein>
    <recommendedName>
        <fullName evidence="3">F-box domain-containing protein</fullName>
    </recommendedName>
</protein>
<evidence type="ECO:0000313" key="1">
    <source>
        <dbReference type="EMBL" id="PMD23438.1"/>
    </source>
</evidence>
<dbReference type="SUPFAM" id="SSF81383">
    <property type="entry name" value="F-box domain"/>
    <property type="match status" value="1"/>
</dbReference>
<dbReference type="Proteomes" id="UP000235672">
    <property type="component" value="Unassembled WGS sequence"/>
</dbReference>
<sequence length="194" mass="22082">MSSSSSSPSKKVESYQQIASLLHIETGDDAGSPHLDAAAASTTCFLLELAPELLTQIIGYLQPVESTCLGLTCKKFYPIHFSRHGKVALHHYVSVTGRLSQSSSYTRNGTTLANFLTAWVPSHLKYNYEKRKFVTEEEFERFIEEVREDEFQQISADAPMIFKDLDDGDYDDMVDRYMEEADDMGWEYEDRPIL</sequence>
<reference evidence="1 2" key="1">
    <citation type="submission" date="2016-05" db="EMBL/GenBank/DDBJ databases">
        <title>A degradative enzymes factory behind the ericoid mycorrhizal symbiosis.</title>
        <authorList>
            <consortium name="DOE Joint Genome Institute"/>
            <person name="Martino E."/>
            <person name="Morin E."/>
            <person name="Grelet G."/>
            <person name="Kuo A."/>
            <person name="Kohler A."/>
            <person name="Daghino S."/>
            <person name="Barry K."/>
            <person name="Choi C."/>
            <person name="Cichocki N."/>
            <person name="Clum A."/>
            <person name="Copeland A."/>
            <person name="Hainaut M."/>
            <person name="Haridas S."/>
            <person name="Labutti K."/>
            <person name="Lindquist E."/>
            <person name="Lipzen A."/>
            <person name="Khouja H.-R."/>
            <person name="Murat C."/>
            <person name="Ohm R."/>
            <person name="Olson A."/>
            <person name="Spatafora J."/>
            <person name="Veneault-Fourrey C."/>
            <person name="Henrissat B."/>
            <person name="Grigoriev I."/>
            <person name="Martin F."/>
            <person name="Perotto S."/>
        </authorList>
    </citation>
    <scope>NUCLEOTIDE SEQUENCE [LARGE SCALE GENOMIC DNA]</scope>
    <source>
        <strain evidence="1 2">UAMH 7357</strain>
    </source>
</reference>
<dbReference type="OrthoDB" id="3465269at2759"/>
<gene>
    <name evidence="1" type="ORF">NA56DRAFT_687726</name>
</gene>
<accession>A0A2J6QB35</accession>
<dbReference type="AlphaFoldDB" id="A0A2J6QB35"/>
<evidence type="ECO:0000313" key="2">
    <source>
        <dbReference type="Proteomes" id="UP000235672"/>
    </source>
</evidence>
<keyword evidence="2" id="KW-1185">Reference proteome</keyword>
<proteinExistence type="predicted"/>
<evidence type="ECO:0008006" key="3">
    <source>
        <dbReference type="Google" id="ProtNLM"/>
    </source>
</evidence>
<name>A0A2J6QB35_9HELO</name>